<reference evidence="2 3" key="1">
    <citation type="journal article" date="2021" name="Environ. Microbiol.">
        <title>Gene family expansions and transcriptome signatures uncover fungal adaptations to wood decay.</title>
        <authorList>
            <person name="Hage H."/>
            <person name="Miyauchi S."/>
            <person name="Viragh M."/>
            <person name="Drula E."/>
            <person name="Min B."/>
            <person name="Chaduli D."/>
            <person name="Navarro D."/>
            <person name="Favel A."/>
            <person name="Norest M."/>
            <person name="Lesage-Meessen L."/>
            <person name="Balint B."/>
            <person name="Merenyi Z."/>
            <person name="de Eugenio L."/>
            <person name="Morin E."/>
            <person name="Martinez A.T."/>
            <person name="Baldrian P."/>
            <person name="Stursova M."/>
            <person name="Martinez M.J."/>
            <person name="Novotny C."/>
            <person name="Magnuson J.K."/>
            <person name="Spatafora J.W."/>
            <person name="Maurice S."/>
            <person name="Pangilinan J."/>
            <person name="Andreopoulos W."/>
            <person name="LaButti K."/>
            <person name="Hundley H."/>
            <person name="Na H."/>
            <person name="Kuo A."/>
            <person name="Barry K."/>
            <person name="Lipzen A."/>
            <person name="Henrissat B."/>
            <person name="Riley R."/>
            <person name="Ahrendt S."/>
            <person name="Nagy L.G."/>
            <person name="Grigoriev I.V."/>
            <person name="Martin F."/>
            <person name="Rosso M.N."/>
        </authorList>
    </citation>
    <scope>NUCLEOTIDE SEQUENCE [LARGE SCALE GENOMIC DNA]</scope>
    <source>
        <strain evidence="2 3">CIRM-BRFM 1785</strain>
    </source>
</reference>
<keyword evidence="3" id="KW-1185">Reference proteome</keyword>
<proteinExistence type="predicted"/>
<dbReference type="Proteomes" id="UP000814176">
    <property type="component" value="Unassembled WGS sequence"/>
</dbReference>
<evidence type="ECO:0000313" key="2">
    <source>
        <dbReference type="EMBL" id="KAH9830599.1"/>
    </source>
</evidence>
<feature type="region of interest" description="Disordered" evidence="1">
    <location>
        <begin position="1"/>
        <end position="90"/>
    </location>
</feature>
<gene>
    <name evidence="2" type="ORF">C8Q71DRAFT_360422</name>
</gene>
<evidence type="ECO:0000313" key="3">
    <source>
        <dbReference type="Proteomes" id="UP000814176"/>
    </source>
</evidence>
<feature type="compositionally biased region" description="Low complexity" evidence="1">
    <location>
        <begin position="63"/>
        <end position="90"/>
    </location>
</feature>
<name>A0ABQ8K1N8_9APHY</name>
<sequence>MTSRRPRGLPQNCPSDAHRRLPARQAGRPCNKRGKLSVARQYKGARSDSPCRFPGWPSPSPASVPSSEASSSTVPPSEASSSTVSPSESAAIAASISSTVAATEAPSTTVLVPAAASSAVARCRASAAASPSVIASSSIAAPVHLSLRVR</sequence>
<evidence type="ECO:0000256" key="1">
    <source>
        <dbReference type="SAM" id="MobiDB-lite"/>
    </source>
</evidence>
<comment type="caution">
    <text evidence="2">The sequence shown here is derived from an EMBL/GenBank/DDBJ whole genome shotgun (WGS) entry which is preliminary data.</text>
</comment>
<dbReference type="GeneID" id="71998799"/>
<organism evidence="2 3">
    <name type="scientific">Rhodofomes roseus</name>
    <dbReference type="NCBI Taxonomy" id="34475"/>
    <lineage>
        <taxon>Eukaryota</taxon>
        <taxon>Fungi</taxon>
        <taxon>Dikarya</taxon>
        <taxon>Basidiomycota</taxon>
        <taxon>Agaricomycotina</taxon>
        <taxon>Agaricomycetes</taxon>
        <taxon>Polyporales</taxon>
        <taxon>Rhodofomes</taxon>
    </lineage>
</organism>
<dbReference type="RefSeq" id="XP_047773894.1">
    <property type="nucleotide sequence ID" value="XM_047918067.1"/>
</dbReference>
<protein>
    <submittedName>
        <fullName evidence="2">Uncharacterized protein</fullName>
    </submittedName>
</protein>
<accession>A0ABQ8K1N8</accession>
<dbReference type="EMBL" id="JADCUA010000030">
    <property type="protein sequence ID" value="KAH9830599.1"/>
    <property type="molecule type" value="Genomic_DNA"/>
</dbReference>